<evidence type="ECO:0000313" key="2">
    <source>
        <dbReference type="EMBL" id="CAK0790658.1"/>
    </source>
</evidence>
<proteinExistence type="predicted"/>
<gene>
    <name evidence="2" type="ORF">PCOR1329_LOCUS1877</name>
</gene>
<dbReference type="EMBL" id="CAUYUJ010000457">
    <property type="protein sequence ID" value="CAK0790658.1"/>
    <property type="molecule type" value="Genomic_DNA"/>
</dbReference>
<name>A0ABN9PCT0_9DINO</name>
<feature type="chain" id="PRO_5047009007" evidence="1">
    <location>
        <begin position="18"/>
        <end position="503"/>
    </location>
</feature>
<keyword evidence="3" id="KW-1185">Reference proteome</keyword>
<protein>
    <submittedName>
        <fullName evidence="2">Uncharacterized protein</fullName>
    </submittedName>
</protein>
<organism evidence="2 3">
    <name type="scientific">Prorocentrum cordatum</name>
    <dbReference type="NCBI Taxonomy" id="2364126"/>
    <lineage>
        <taxon>Eukaryota</taxon>
        <taxon>Sar</taxon>
        <taxon>Alveolata</taxon>
        <taxon>Dinophyceae</taxon>
        <taxon>Prorocentrales</taxon>
        <taxon>Prorocentraceae</taxon>
        <taxon>Prorocentrum</taxon>
    </lineage>
</organism>
<dbReference type="Proteomes" id="UP001189429">
    <property type="component" value="Unassembled WGS sequence"/>
</dbReference>
<comment type="caution">
    <text evidence="2">The sequence shown here is derived from an EMBL/GenBank/DDBJ whole genome shotgun (WGS) entry which is preliminary data.</text>
</comment>
<feature type="signal peptide" evidence="1">
    <location>
        <begin position="1"/>
        <end position="17"/>
    </location>
</feature>
<keyword evidence="1" id="KW-0732">Signal</keyword>
<evidence type="ECO:0000313" key="3">
    <source>
        <dbReference type="Proteomes" id="UP001189429"/>
    </source>
</evidence>
<evidence type="ECO:0000256" key="1">
    <source>
        <dbReference type="SAM" id="SignalP"/>
    </source>
</evidence>
<reference evidence="2" key="1">
    <citation type="submission" date="2023-10" db="EMBL/GenBank/DDBJ databases">
        <authorList>
            <person name="Chen Y."/>
            <person name="Shah S."/>
            <person name="Dougan E. K."/>
            <person name="Thang M."/>
            <person name="Chan C."/>
        </authorList>
    </citation>
    <scope>NUCLEOTIDE SEQUENCE [LARGE SCALE GENOMIC DNA]</scope>
</reference>
<accession>A0ABN9PCT0</accession>
<sequence>MPRLAVAVAARVSLGLAALEQAAGWVRSFQAGYVDASGRYAGGSEVMHLVPHRGVLYAGVGYWEDQRFLEGQSGAQVLRLDSPDAAWQVDLECGPQHMKLNILKEVTFTRGAAGQPLAQPVTLLLAAAGRSRGPGTPTFSVSVFTRNDGDGNWTETTVAQGSPRLGRWLPRALEVHRDSVTGLERVFLCIGNPGVLAGVYDPSKPGQIRWDAAPEISGLRTRPLAMAVAGGRLYFSAGYQIYQRIDGVRPSWRVALAMNSSSVNPDSGGIRGLTRVATPGAPNGSCSDSLLFMWAPSGRSRGCIYRVSSCELAPDGERQPALVLEACAAPLMSEALGTAVGYTLGAYNRMFAVRDPATGEPVHLVGLEGRVPGATEGLQWNGYYAGAMFALRWSSGARYSVNEVNGRYRPGGPPLEAVRAFAMSPFPAESASGPVLYTAGFDTNFNPATNMAWIFKANLSLALAPPQEFDSWGLSDGVSPGLAVPSVVASGVVTAPASPSVYV</sequence>